<protein>
    <recommendedName>
        <fullName evidence="5">Transmembrane protein</fullName>
    </recommendedName>
</protein>
<feature type="transmembrane region" description="Helical" evidence="2">
    <location>
        <begin position="1096"/>
        <end position="1119"/>
    </location>
</feature>
<feature type="compositionally biased region" description="Low complexity" evidence="1">
    <location>
        <begin position="1178"/>
        <end position="1198"/>
    </location>
</feature>
<feature type="transmembrane region" description="Helical" evidence="2">
    <location>
        <begin position="1072"/>
        <end position="1089"/>
    </location>
</feature>
<dbReference type="EMBL" id="CP001848">
    <property type="protein sequence ID" value="ADB15569.1"/>
    <property type="molecule type" value="Genomic_DNA"/>
</dbReference>
<dbReference type="STRING" id="530564.Psta_0884"/>
<feature type="region of interest" description="Disordered" evidence="1">
    <location>
        <begin position="1178"/>
        <end position="1228"/>
    </location>
</feature>
<dbReference type="AlphaFoldDB" id="D2R773"/>
<sequence length="1228" mass="133596" precursor="true">MKPTSLLFERSAARWCAPLIVGLVMLAAVTASIAQESPIPPPGAGLGGPDVTLPGTLGDLANPDTAKNLQDESEPVDDNSIRERTIYIPYQRLKSLFEKQGRGVFLPYEKFEELWRAARMATARPEDPKPPVSALITSIDSKATVEQDVMRVNATIQIELLSKGWHSIPLRLSEAAIRSAMIGGKPARVIATPTGYQLLLKHNDKEPAQLTLELDYSRAYAKEPGNNRVNFDAPQAPVNRWEIRIPQPGVQVQVRPQLSTTESPMGMMEAAPENKETVVQALVGAAEQVEISWTAKSEGAAGLTALVTSQVRQEVTIDEGVIRTRATIQYDITRADLKELRVEVPAEHDVVNVFDPNVQKWEKTVADGVQTIVVQLFQGARGTQNLTIELERFLGDKEMPQEMQRQEILAPVIRAVGVIRQQGLVLVRLAPSLRAEVTARTNLFQIDASELPEAVAGQQFAFSFRYATLPFQLAMIVEKVQPLVEVDQLVEVYVEPQQTHISLLAIYNIQRAGVFQLQLDVPEGYDVRQVQGRAAAGAEALLVDSFHVDDVMVDGKPQKTKLIVNLARKAMGLLGLQVELDRRQEDQNLLLPTGKSSVLSIPVPRVASLGVHRAAGKLILYAPESLRISPTEQKGLRAISPAEALVGTQSIRDGRFGATRELLAYAFTQDPVSLVIDAERRQPQITSRQWLAVNVEPGVVKYRSTFFTEVRYSGVKKLRIDMPKALYPAQIRNQTGAIRDAVMAPQPDDVAEGMVAVELSAEGEFLGASEVVFAWEQKLASLEVGKPLKITPPSLVPKGVDRHHGQITISKEETIDIGIDKQSSSLRPIDPQRDLMQGVAASDAARALEYHDDWELTILATRYQLEEVKRTSIELALIRMVVTRSNQVSVQALYRLRSARQRLPMKLPASVNTETAFDTQPLQINGMPAQLEKDATQLYIPLAGQKTDAPVLVELRYTYDGSASDLALPEFSEEPAIQQVYVAVYLPEEQSILGVSGPWNDLEQPSFPRNKSYVRVPTDADLLGQLRAGISGCEIAGQSFPIDGQRRLLSAIRPTAGEPGAIHITSMHERTLSILVFLALAIAGVALTVRPLVERVWVLAAVLVALVLLAVIAPTLSAALMNTPLAAALLVVLAAWIIRAALWWGPQCLATCQAATHQWLAARGTPVATATSAGAASASPFASAPASSTTESSSSATSPTPPTSPPTDSSSAPADDSSSHTKGDEHHG</sequence>
<evidence type="ECO:0008006" key="5">
    <source>
        <dbReference type="Google" id="ProtNLM"/>
    </source>
</evidence>
<keyword evidence="2" id="KW-0472">Membrane</keyword>
<dbReference type="Proteomes" id="UP000001887">
    <property type="component" value="Chromosome"/>
</dbReference>
<evidence type="ECO:0000256" key="2">
    <source>
        <dbReference type="SAM" id="Phobius"/>
    </source>
</evidence>
<gene>
    <name evidence="3" type="ordered locus">Psta_0884</name>
</gene>
<dbReference type="KEGG" id="psl:Psta_0884"/>
<feature type="transmembrane region" description="Helical" evidence="2">
    <location>
        <begin position="1125"/>
        <end position="1144"/>
    </location>
</feature>
<keyword evidence="2" id="KW-1133">Transmembrane helix</keyword>
<evidence type="ECO:0000256" key="1">
    <source>
        <dbReference type="SAM" id="MobiDB-lite"/>
    </source>
</evidence>
<dbReference type="OrthoDB" id="207197at2"/>
<feature type="region of interest" description="Disordered" evidence="1">
    <location>
        <begin position="40"/>
        <end position="76"/>
    </location>
</feature>
<evidence type="ECO:0000313" key="4">
    <source>
        <dbReference type="Proteomes" id="UP000001887"/>
    </source>
</evidence>
<organism evidence="3 4">
    <name type="scientific">Pirellula staleyi (strain ATCC 27377 / DSM 6068 / ICPB 4128)</name>
    <name type="common">Pirella staleyi</name>
    <dbReference type="NCBI Taxonomy" id="530564"/>
    <lineage>
        <taxon>Bacteria</taxon>
        <taxon>Pseudomonadati</taxon>
        <taxon>Planctomycetota</taxon>
        <taxon>Planctomycetia</taxon>
        <taxon>Pirellulales</taxon>
        <taxon>Pirellulaceae</taxon>
        <taxon>Pirellula</taxon>
    </lineage>
</organism>
<keyword evidence="2" id="KW-0812">Transmembrane</keyword>
<dbReference type="eggNOG" id="ENOG5031UKG">
    <property type="taxonomic scope" value="Bacteria"/>
</dbReference>
<dbReference type="HOGENOM" id="CLU_267954_0_0_0"/>
<accession>D2R773</accession>
<name>D2R773_PIRSD</name>
<evidence type="ECO:0000313" key="3">
    <source>
        <dbReference type="EMBL" id="ADB15569.1"/>
    </source>
</evidence>
<reference evidence="3 4" key="1">
    <citation type="journal article" date="2009" name="Stand. Genomic Sci.">
        <title>Complete genome sequence of Pirellula staleyi type strain (ATCC 27377).</title>
        <authorList>
            <person name="Clum A."/>
            <person name="Tindall B.J."/>
            <person name="Sikorski J."/>
            <person name="Ivanova N."/>
            <person name="Mavrommatis K."/>
            <person name="Lucas S."/>
            <person name="Glavina del Rio T."/>
            <person name="Nolan M."/>
            <person name="Chen F."/>
            <person name="Tice H."/>
            <person name="Pitluck S."/>
            <person name="Cheng J.F."/>
            <person name="Chertkov O."/>
            <person name="Brettin T."/>
            <person name="Han C."/>
            <person name="Detter J.C."/>
            <person name="Kuske C."/>
            <person name="Bruce D."/>
            <person name="Goodwin L."/>
            <person name="Ovchinikova G."/>
            <person name="Pati A."/>
            <person name="Mikhailova N."/>
            <person name="Chen A."/>
            <person name="Palaniappan K."/>
            <person name="Land M."/>
            <person name="Hauser L."/>
            <person name="Chang Y.J."/>
            <person name="Jeffries C.D."/>
            <person name="Chain P."/>
            <person name="Rohde M."/>
            <person name="Goker M."/>
            <person name="Bristow J."/>
            <person name="Eisen J.A."/>
            <person name="Markowitz V."/>
            <person name="Hugenholtz P."/>
            <person name="Kyrpides N.C."/>
            <person name="Klenk H.P."/>
            <person name="Lapidus A."/>
        </authorList>
    </citation>
    <scope>NUCLEOTIDE SEQUENCE [LARGE SCALE GENOMIC DNA]</scope>
    <source>
        <strain evidence="4">ATCC 27377 / DSM 6068 / ICPB 4128</strain>
    </source>
</reference>
<feature type="compositionally biased region" description="Low complexity" evidence="1">
    <location>
        <begin position="1206"/>
        <end position="1216"/>
    </location>
</feature>
<feature type="compositionally biased region" description="Basic and acidic residues" evidence="1">
    <location>
        <begin position="1217"/>
        <end position="1228"/>
    </location>
</feature>
<proteinExistence type="predicted"/>
<keyword evidence="4" id="KW-1185">Reference proteome</keyword>